<accession>A0A0F9KZM3</accession>
<gene>
    <name evidence="1" type="ORF">LCGC14_1265450</name>
</gene>
<organism evidence="1">
    <name type="scientific">marine sediment metagenome</name>
    <dbReference type="NCBI Taxonomy" id="412755"/>
    <lineage>
        <taxon>unclassified sequences</taxon>
        <taxon>metagenomes</taxon>
        <taxon>ecological metagenomes</taxon>
    </lineage>
</organism>
<protein>
    <submittedName>
        <fullName evidence="1">Uncharacterized protein</fullName>
    </submittedName>
</protein>
<reference evidence="1" key="1">
    <citation type="journal article" date="2015" name="Nature">
        <title>Complex archaea that bridge the gap between prokaryotes and eukaryotes.</title>
        <authorList>
            <person name="Spang A."/>
            <person name="Saw J.H."/>
            <person name="Jorgensen S.L."/>
            <person name="Zaremba-Niedzwiedzka K."/>
            <person name="Martijn J."/>
            <person name="Lind A.E."/>
            <person name="van Eijk R."/>
            <person name="Schleper C."/>
            <person name="Guy L."/>
            <person name="Ettema T.J."/>
        </authorList>
    </citation>
    <scope>NUCLEOTIDE SEQUENCE</scope>
</reference>
<dbReference type="AlphaFoldDB" id="A0A0F9KZM3"/>
<proteinExistence type="predicted"/>
<name>A0A0F9KZM3_9ZZZZ</name>
<sequence length="66" mass="7529">MSIANWIFKKKVKKLAGKVIKSEEVIDGVVDRVLVRLLKALLNWLVRINWGHLLGLLARKLIGLLK</sequence>
<evidence type="ECO:0000313" key="1">
    <source>
        <dbReference type="EMBL" id="KKM87779.1"/>
    </source>
</evidence>
<dbReference type="EMBL" id="LAZR01007055">
    <property type="protein sequence ID" value="KKM87779.1"/>
    <property type="molecule type" value="Genomic_DNA"/>
</dbReference>
<comment type="caution">
    <text evidence="1">The sequence shown here is derived from an EMBL/GenBank/DDBJ whole genome shotgun (WGS) entry which is preliminary data.</text>
</comment>